<dbReference type="EMBL" id="QJTF01000003">
    <property type="protein sequence ID" value="PYE89692.1"/>
    <property type="molecule type" value="Genomic_DNA"/>
</dbReference>
<evidence type="ECO:0000313" key="1">
    <source>
        <dbReference type="EMBL" id="PYE89692.1"/>
    </source>
</evidence>
<evidence type="ECO:0000313" key="2">
    <source>
        <dbReference type="Proteomes" id="UP000247454"/>
    </source>
</evidence>
<sequence length="63" mass="7022">MNNDSTRTEVLSYIHQILGELQRMARSAELPMLAYFIGMACIVADDTLRSEEAASEQDRNSSA</sequence>
<dbReference type="Proteomes" id="UP000247454">
    <property type="component" value="Unassembled WGS sequence"/>
</dbReference>
<keyword evidence="2" id="KW-1185">Reference proteome</keyword>
<proteinExistence type="predicted"/>
<reference evidence="1 2" key="1">
    <citation type="submission" date="2018-06" db="EMBL/GenBank/DDBJ databases">
        <title>Genomic Encyclopedia of Type Strains, Phase III (KMG-III): the genomes of soil and plant-associated and newly described type strains.</title>
        <authorList>
            <person name="Whitman W."/>
        </authorList>
    </citation>
    <scope>NUCLEOTIDE SEQUENCE [LARGE SCALE GENOMIC DNA]</scope>
    <source>
        <strain evidence="1 2">ORS 1419</strain>
    </source>
</reference>
<gene>
    <name evidence="1" type="ORF">C7477_103201</name>
</gene>
<accession>A0A318T4H1</accession>
<comment type="caution">
    <text evidence="1">The sequence shown here is derived from an EMBL/GenBank/DDBJ whole genome shotgun (WGS) entry which is preliminary data.</text>
</comment>
<organism evidence="1 2">
    <name type="scientific">Phyllobacterium leguminum</name>
    <dbReference type="NCBI Taxonomy" id="314237"/>
    <lineage>
        <taxon>Bacteria</taxon>
        <taxon>Pseudomonadati</taxon>
        <taxon>Pseudomonadota</taxon>
        <taxon>Alphaproteobacteria</taxon>
        <taxon>Hyphomicrobiales</taxon>
        <taxon>Phyllobacteriaceae</taxon>
        <taxon>Phyllobacterium</taxon>
    </lineage>
</organism>
<dbReference type="OrthoDB" id="7916800at2"/>
<dbReference type="AlphaFoldDB" id="A0A318T4H1"/>
<name>A0A318T4H1_9HYPH</name>
<dbReference type="RefSeq" id="WP_110749202.1">
    <property type="nucleotide sequence ID" value="NZ_QJTF01000003.1"/>
</dbReference>
<protein>
    <submittedName>
        <fullName evidence="1">Uncharacterized protein</fullName>
    </submittedName>
</protein>